<dbReference type="STRING" id="644223.C4R3J1"/>
<feature type="domain" description="RRM" evidence="4">
    <location>
        <begin position="67"/>
        <end position="147"/>
    </location>
</feature>
<dbReference type="PROSITE" id="PS50102">
    <property type="entry name" value="RRM"/>
    <property type="match status" value="1"/>
</dbReference>
<evidence type="ECO:0000256" key="3">
    <source>
        <dbReference type="SAM" id="MobiDB-lite"/>
    </source>
</evidence>
<dbReference type="InterPro" id="IPR012677">
    <property type="entry name" value="Nucleotide-bd_a/b_plait_sf"/>
</dbReference>
<dbReference type="RefSeq" id="XP_002492306.1">
    <property type="nucleotide sequence ID" value="XM_002492261.1"/>
</dbReference>
<dbReference type="InParanoid" id="C4R3J1"/>
<dbReference type="GeneID" id="8199379"/>
<name>C4R3J1_KOMPG</name>
<dbReference type="InterPro" id="IPR000504">
    <property type="entry name" value="RRM_dom"/>
</dbReference>
<dbReference type="SUPFAM" id="SSF54928">
    <property type="entry name" value="RNA-binding domain, RBD"/>
    <property type="match status" value="1"/>
</dbReference>
<evidence type="ECO:0000259" key="4">
    <source>
        <dbReference type="PROSITE" id="PS50102"/>
    </source>
</evidence>
<dbReference type="OrthoDB" id="346839at2759"/>
<protein>
    <submittedName>
        <fullName evidence="5">Nuclear protein that binds to RNA and to Mex67p, required for export of poly(A)+ mRNA from the nucle</fullName>
    </submittedName>
</protein>
<organism evidence="5 6">
    <name type="scientific">Komagataella phaffii (strain GS115 / ATCC 20864)</name>
    <name type="common">Yeast</name>
    <name type="synonym">Pichia pastoris</name>
    <dbReference type="NCBI Taxonomy" id="644223"/>
    <lineage>
        <taxon>Eukaryota</taxon>
        <taxon>Fungi</taxon>
        <taxon>Dikarya</taxon>
        <taxon>Ascomycota</taxon>
        <taxon>Saccharomycotina</taxon>
        <taxon>Pichiomycetes</taxon>
        <taxon>Pichiales</taxon>
        <taxon>Pichiaceae</taxon>
        <taxon>Komagataella</taxon>
    </lineage>
</organism>
<keyword evidence="6" id="KW-1185">Reference proteome</keyword>
<feature type="region of interest" description="Disordered" evidence="3">
    <location>
        <begin position="15"/>
        <end position="57"/>
    </location>
</feature>
<dbReference type="Proteomes" id="UP000000314">
    <property type="component" value="Chromosome 3"/>
</dbReference>
<dbReference type="PANTHER" id="PTHR19965">
    <property type="entry name" value="RNA AND EXPORT FACTOR BINDING PROTEIN"/>
    <property type="match status" value="1"/>
</dbReference>
<dbReference type="AlphaFoldDB" id="C4R3J1"/>
<dbReference type="SMART" id="SM00360">
    <property type="entry name" value="RRM"/>
    <property type="match status" value="1"/>
</dbReference>
<dbReference type="InterPro" id="IPR035979">
    <property type="entry name" value="RBD_domain_sf"/>
</dbReference>
<evidence type="ECO:0000256" key="2">
    <source>
        <dbReference type="PROSITE-ProRule" id="PRU00176"/>
    </source>
</evidence>
<dbReference type="EMBL" id="FN392321">
    <property type="protein sequence ID" value="CAY70026.1"/>
    <property type="molecule type" value="Genomic_DNA"/>
</dbReference>
<keyword evidence="1 2" id="KW-0694">RNA-binding</keyword>
<sequence length="229" mass="24827">MASLDKSLDEIISSNKKPVVRSKKAPAPKASKVAKVSKKQVARNNIPKASVPKTPGSSDYIDPSYATKVIVYNLPHDIKQNAVKEFFQSQVGGVKSIALSYNEKGLSKGIATVVFRDNTHATTAVKKYNGAPIDGGANKLRLEMIFDPTKKPLISRISANPVVEKPRKLNVQPIQTINKKKGPKATSKPAAAKPAPSKAGPKGGKKVRKPKKTVEELDQEMADYFENKN</sequence>
<evidence type="ECO:0000313" key="5">
    <source>
        <dbReference type="EMBL" id="CAY70026.1"/>
    </source>
</evidence>
<dbReference type="eggNOG" id="KOG0533">
    <property type="taxonomic scope" value="Eukaryota"/>
</dbReference>
<evidence type="ECO:0000313" key="6">
    <source>
        <dbReference type="Proteomes" id="UP000000314"/>
    </source>
</evidence>
<evidence type="ECO:0000256" key="1">
    <source>
        <dbReference type="ARBA" id="ARBA00022884"/>
    </source>
</evidence>
<feature type="compositionally biased region" description="Low complexity" evidence="3">
    <location>
        <begin position="184"/>
        <end position="200"/>
    </location>
</feature>
<dbReference type="Pfam" id="PF00076">
    <property type="entry name" value="RRM_1"/>
    <property type="match status" value="1"/>
</dbReference>
<dbReference type="GO" id="GO:0005634">
    <property type="term" value="C:nucleus"/>
    <property type="evidence" value="ECO:0007669"/>
    <property type="project" value="TreeGrafter"/>
</dbReference>
<dbReference type="KEGG" id="ppa:PAS_chr3_0097"/>
<dbReference type="PANTHER" id="PTHR19965:SF35">
    <property type="entry name" value="RNA ANNEALING PROTEIN YRA1"/>
    <property type="match status" value="1"/>
</dbReference>
<proteinExistence type="predicted"/>
<dbReference type="FunCoup" id="C4R3J1">
    <property type="interactions" value="1127"/>
</dbReference>
<feature type="region of interest" description="Disordered" evidence="3">
    <location>
        <begin position="168"/>
        <end position="214"/>
    </location>
</feature>
<dbReference type="InterPro" id="IPR051229">
    <property type="entry name" value="ALYREF_mRNA_export"/>
</dbReference>
<dbReference type="Gene3D" id="3.30.70.330">
    <property type="match status" value="1"/>
</dbReference>
<dbReference type="GO" id="GO:0003729">
    <property type="term" value="F:mRNA binding"/>
    <property type="evidence" value="ECO:0007669"/>
    <property type="project" value="TreeGrafter"/>
</dbReference>
<dbReference type="HOGENOM" id="CLU_052367_2_1_1"/>
<reference evidence="5 6" key="1">
    <citation type="journal article" date="2009" name="Nat. Biotechnol.">
        <title>Genome sequence of the recombinant protein production host Pichia pastoris.</title>
        <authorList>
            <person name="De Schutter K."/>
            <person name="Lin Y.C."/>
            <person name="Tiels P."/>
            <person name="Van Hecke A."/>
            <person name="Glinka S."/>
            <person name="Weber-Lehmann J."/>
            <person name="Rouze P."/>
            <person name="Van de Peer Y."/>
            <person name="Callewaert N."/>
        </authorList>
    </citation>
    <scope>NUCLEOTIDE SEQUENCE [LARGE SCALE GENOMIC DNA]</scope>
    <source>
        <strain evidence="6">GS115 / ATCC 20864</strain>
    </source>
</reference>
<accession>C4R3J1</accession>
<gene>
    <name evidence="5" type="ordered locus">PAS_chr3_0097</name>
</gene>
<dbReference type="OMA" id="MADYWES"/>